<keyword evidence="2 4" id="KW-0238">DNA-binding</keyword>
<protein>
    <submittedName>
        <fullName evidence="6">TetR/AcrR family transcriptional regulator</fullName>
    </submittedName>
</protein>
<dbReference type="SUPFAM" id="SSF46689">
    <property type="entry name" value="Homeodomain-like"/>
    <property type="match status" value="1"/>
</dbReference>
<proteinExistence type="predicted"/>
<sequence length="203" mass="23001">MDIVKRIRLNPLERRDQLIELGMTMLSLRGLEQISVEDIAKKAGISRGLLFHYFASKRDFHLAIVQHASDELLERTAPDPSLTEPAEILRDAMRRYLEYVEDNRESYISFMRGPASTDPEMRAIFDSNRAEIARRTIAHLPIPPHVSAARTDLAVRGWIAFIEEATVSWLKDPQITRDELIDMNVQALPTLTLSPGLAAALLD</sequence>
<dbReference type="InterPro" id="IPR009057">
    <property type="entry name" value="Homeodomain-like_sf"/>
</dbReference>
<dbReference type="AlphaFoldDB" id="A0A5A7SDG6"/>
<dbReference type="EMBL" id="VLNY01000005">
    <property type="protein sequence ID" value="KAA0022535.1"/>
    <property type="molecule type" value="Genomic_DNA"/>
</dbReference>
<keyword evidence="3" id="KW-0804">Transcription</keyword>
<keyword evidence="7" id="KW-1185">Reference proteome</keyword>
<evidence type="ECO:0000256" key="2">
    <source>
        <dbReference type="ARBA" id="ARBA00023125"/>
    </source>
</evidence>
<name>A0A5A7SDG6_9NOCA</name>
<feature type="DNA-binding region" description="H-T-H motif" evidence="4">
    <location>
        <begin position="35"/>
        <end position="54"/>
    </location>
</feature>
<dbReference type="PROSITE" id="PS50977">
    <property type="entry name" value="HTH_TETR_2"/>
    <property type="match status" value="1"/>
</dbReference>
<dbReference type="PANTHER" id="PTHR43479">
    <property type="entry name" value="ACREF/ENVCD OPERON REPRESSOR-RELATED"/>
    <property type="match status" value="1"/>
</dbReference>
<dbReference type="InterPro" id="IPR054129">
    <property type="entry name" value="DesT_TetR_C"/>
</dbReference>
<organism evidence="6 7">
    <name type="scientific">Antrihabitans cavernicola</name>
    <dbReference type="NCBI Taxonomy" id="2495913"/>
    <lineage>
        <taxon>Bacteria</taxon>
        <taxon>Bacillati</taxon>
        <taxon>Actinomycetota</taxon>
        <taxon>Actinomycetes</taxon>
        <taxon>Mycobacteriales</taxon>
        <taxon>Nocardiaceae</taxon>
        <taxon>Antrihabitans</taxon>
    </lineage>
</organism>
<dbReference type="OrthoDB" id="8479950at2"/>
<dbReference type="InterPro" id="IPR036271">
    <property type="entry name" value="Tet_transcr_reg_TetR-rel_C_sf"/>
</dbReference>
<dbReference type="InterPro" id="IPR050624">
    <property type="entry name" value="HTH-type_Tx_Regulator"/>
</dbReference>
<reference evidence="6 7" key="1">
    <citation type="submission" date="2019-07" db="EMBL/GenBank/DDBJ databases">
        <title>Rhodococcus cavernicolus sp. nov., isolated from a cave.</title>
        <authorList>
            <person name="Lee S.D."/>
        </authorList>
    </citation>
    <scope>NUCLEOTIDE SEQUENCE [LARGE SCALE GENOMIC DNA]</scope>
    <source>
        <strain evidence="6 7">C1-24</strain>
    </source>
</reference>
<dbReference type="InterPro" id="IPR001647">
    <property type="entry name" value="HTH_TetR"/>
</dbReference>
<dbReference type="GO" id="GO:0003677">
    <property type="term" value="F:DNA binding"/>
    <property type="evidence" value="ECO:0007669"/>
    <property type="project" value="UniProtKB-UniRule"/>
</dbReference>
<evidence type="ECO:0000256" key="1">
    <source>
        <dbReference type="ARBA" id="ARBA00023015"/>
    </source>
</evidence>
<comment type="caution">
    <text evidence="6">The sequence shown here is derived from an EMBL/GenBank/DDBJ whole genome shotgun (WGS) entry which is preliminary data.</text>
</comment>
<dbReference type="Pfam" id="PF21943">
    <property type="entry name" value="TetR_C_46"/>
    <property type="match status" value="1"/>
</dbReference>
<dbReference type="Proteomes" id="UP000322244">
    <property type="component" value="Unassembled WGS sequence"/>
</dbReference>
<evidence type="ECO:0000313" key="6">
    <source>
        <dbReference type="EMBL" id="KAA0022535.1"/>
    </source>
</evidence>
<gene>
    <name evidence="6" type="ORF">FOY51_12610</name>
</gene>
<evidence type="ECO:0000313" key="7">
    <source>
        <dbReference type="Proteomes" id="UP000322244"/>
    </source>
</evidence>
<dbReference type="Gene3D" id="1.10.357.10">
    <property type="entry name" value="Tetracycline Repressor, domain 2"/>
    <property type="match status" value="1"/>
</dbReference>
<dbReference type="PRINTS" id="PR00455">
    <property type="entry name" value="HTHTETR"/>
</dbReference>
<evidence type="ECO:0000256" key="4">
    <source>
        <dbReference type="PROSITE-ProRule" id="PRU00335"/>
    </source>
</evidence>
<dbReference type="SUPFAM" id="SSF48498">
    <property type="entry name" value="Tetracyclin repressor-like, C-terminal domain"/>
    <property type="match status" value="1"/>
</dbReference>
<keyword evidence="1" id="KW-0805">Transcription regulation</keyword>
<dbReference type="Pfam" id="PF00440">
    <property type="entry name" value="TetR_N"/>
    <property type="match status" value="1"/>
</dbReference>
<dbReference type="RefSeq" id="WP_149430591.1">
    <property type="nucleotide sequence ID" value="NZ_VLNY01000005.1"/>
</dbReference>
<evidence type="ECO:0000259" key="5">
    <source>
        <dbReference type="PROSITE" id="PS50977"/>
    </source>
</evidence>
<feature type="domain" description="HTH tetR-type" evidence="5">
    <location>
        <begin position="12"/>
        <end position="72"/>
    </location>
</feature>
<accession>A0A5A7SDG6</accession>
<dbReference type="PANTHER" id="PTHR43479:SF11">
    <property type="entry name" value="ACREF_ENVCD OPERON REPRESSOR-RELATED"/>
    <property type="match status" value="1"/>
</dbReference>
<evidence type="ECO:0000256" key="3">
    <source>
        <dbReference type="ARBA" id="ARBA00023163"/>
    </source>
</evidence>